<dbReference type="Proteomes" id="UP001221686">
    <property type="component" value="Unassembled WGS sequence"/>
</dbReference>
<feature type="binding site" evidence="5">
    <location>
        <position position="347"/>
    </location>
    <ligand>
        <name>ATP</name>
        <dbReference type="ChEBI" id="CHEBI:30616"/>
    </ligand>
</feature>
<dbReference type="SUPFAM" id="SSF56112">
    <property type="entry name" value="Protein kinase-like (PK-like)"/>
    <property type="match status" value="2"/>
</dbReference>
<feature type="compositionally biased region" description="Basic and acidic residues" evidence="6">
    <location>
        <begin position="689"/>
        <end position="706"/>
    </location>
</feature>
<dbReference type="InterPro" id="IPR011009">
    <property type="entry name" value="Kinase-like_dom_sf"/>
</dbReference>
<dbReference type="Gene3D" id="3.30.200.20">
    <property type="entry name" value="Phosphorylase Kinase, domain 1"/>
    <property type="match status" value="2"/>
</dbReference>
<evidence type="ECO:0000313" key="8">
    <source>
        <dbReference type="EMBL" id="MDC0721420.1"/>
    </source>
</evidence>
<evidence type="ECO:0000313" key="9">
    <source>
        <dbReference type="Proteomes" id="UP001221686"/>
    </source>
</evidence>
<dbReference type="PANTHER" id="PTHR43289">
    <property type="entry name" value="MITOGEN-ACTIVATED PROTEIN KINASE KINASE KINASE 20-RELATED"/>
    <property type="match status" value="1"/>
</dbReference>
<evidence type="ECO:0000256" key="6">
    <source>
        <dbReference type="SAM" id="MobiDB-lite"/>
    </source>
</evidence>
<evidence type="ECO:0000259" key="7">
    <source>
        <dbReference type="PROSITE" id="PS50011"/>
    </source>
</evidence>
<dbReference type="EMBL" id="JAQNDL010000003">
    <property type="protein sequence ID" value="MDC0721420.1"/>
    <property type="molecule type" value="Genomic_DNA"/>
</dbReference>
<comment type="caution">
    <text evidence="8">The sequence shown here is derived from an EMBL/GenBank/DDBJ whole genome shotgun (WGS) entry which is preliminary data.</text>
</comment>
<protein>
    <submittedName>
        <fullName evidence="8">Serine/threonine-protein kinase</fullName>
    </submittedName>
</protein>
<dbReference type="InterPro" id="IPR017441">
    <property type="entry name" value="Protein_kinase_ATP_BS"/>
</dbReference>
<evidence type="ECO:0000256" key="2">
    <source>
        <dbReference type="ARBA" id="ARBA00022741"/>
    </source>
</evidence>
<dbReference type="PANTHER" id="PTHR43289:SF6">
    <property type="entry name" value="SERINE_THREONINE-PROTEIN KINASE NEKL-3"/>
    <property type="match status" value="1"/>
</dbReference>
<gene>
    <name evidence="8" type="ORF">POL25_31225</name>
</gene>
<feature type="domain" description="Protein kinase" evidence="7">
    <location>
        <begin position="40"/>
        <end position="309"/>
    </location>
</feature>
<dbReference type="InterPro" id="IPR000719">
    <property type="entry name" value="Prot_kinase_dom"/>
</dbReference>
<dbReference type="Pfam" id="PF00069">
    <property type="entry name" value="Pkinase"/>
    <property type="match status" value="2"/>
</dbReference>
<keyword evidence="3 8" id="KW-0418">Kinase</keyword>
<feature type="compositionally biased region" description="Basic and acidic residues" evidence="6">
    <location>
        <begin position="594"/>
        <end position="604"/>
    </location>
</feature>
<evidence type="ECO:0000256" key="1">
    <source>
        <dbReference type="ARBA" id="ARBA00022679"/>
    </source>
</evidence>
<feature type="region of interest" description="Disordered" evidence="6">
    <location>
        <begin position="676"/>
        <end position="717"/>
    </location>
</feature>
<organism evidence="8 9">
    <name type="scientific">Nannocystis bainbridge</name>
    <dbReference type="NCBI Taxonomy" id="2995303"/>
    <lineage>
        <taxon>Bacteria</taxon>
        <taxon>Pseudomonadati</taxon>
        <taxon>Myxococcota</taxon>
        <taxon>Polyangia</taxon>
        <taxon>Nannocystales</taxon>
        <taxon>Nannocystaceae</taxon>
        <taxon>Nannocystis</taxon>
    </lineage>
</organism>
<dbReference type="RefSeq" id="WP_272089923.1">
    <property type="nucleotide sequence ID" value="NZ_JAQNDL010000003.1"/>
</dbReference>
<proteinExistence type="predicted"/>
<dbReference type="Gene3D" id="1.10.510.10">
    <property type="entry name" value="Transferase(Phosphotransferase) domain 1"/>
    <property type="match status" value="2"/>
</dbReference>
<feature type="domain" description="Protein kinase" evidence="7">
    <location>
        <begin position="318"/>
        <end position="593"/>
    </location>
</feature>
<keyword evidence="1" id="KW-0808">Transferase</keyword>
<dbReference type="PROSITE" id="PS50011">
    <property type="entry name" value="PROTEIN_KINASE_DOM"/>
    <property type="match status" value="2"/>
</dbReference>
<name>A0ABT5E6D3_9BACT</name>
<sequence>MATWAAMDSSPTPAPRTYPAWPIHIEAGSDYLGEVIDGRYRILERLAVGGMAHVFLAKDLTRRCHVALKLLHRTGPESRRRFEDEAEVLSNIRHPHIVRTLAFGHTLDARPYMALEHLEGESLSQRLARGPLPWREVAEFGAQIAGALHALHRAGVVHRDVKPDNIMIAHDAGRPVAKVIDLGLASVGTPFHEVQDARFASQVPERHKTELGRAIGTPAYLPPEAGLRPAEPRLDVYSLGATLYLLCTGILPDPSDLSPIAEVCPDSDAPDDLSRLLLAALDREVTERLPSADHLRRGLDAILAAHPQTSRPLFGGCYDRLEVIGIGASAVVYRASDRALSREVALKVLRAASPSEDDALRFRRAAKILSALRHPNIPQIHHFGVHPGDPARDEGQRFAVMELCPGSPASQFTRPDRHLRPDEVIAVGHQLASALETVHAAGLVYRDLHVGNVLIARGDPPQAWIFDFDQAQVSPEFYARVTERWATPPEDRIEPAREKPLQRMDYAPPEVRAGAAFTTASDVFALGLLLYRLLTGLRPFPPAASEATPARKVCRGCPPGLEHLLKKMLHADPRERPTLAWVQTSLEDEQAELDAEREAEREEAAASASPPATASPPEPAAEPAPPRVAATNALGPAPASVTAPPRRLARLALVLFATLGLAAAGWWFRPASPAREQVPATPVTPPAVHAHDNVPTDMSHRTHDSALDPLPVPPPMLAPTAAPIVETPHETAATTRPTRPRKQDPVAAWEARMRKVEARARRCLAAARTEPRRVVVTWTPGAPAEFGGVSSGSVHAQCLRDALAGLDLHDLRRRHTFFEEKQP</sequence>
<dbReference type="GO" id="GO:0016301">
    <property type="term" value="F:kinase activity"/>
    <property type="evidence" value="ECO:0007669"/>
    <property type="project" value="UniProtKB-KW"/>
</dbReference>
<dbReference type="InterPro" id="IPR008271">
    <property type="entry name" value="Ser/Thr_kinase_AS"/>
</dbReference>
<dbReference type="PROSITE" id="PS00107">
    <property type="entry name" value="PROTEIN_KINASE_ATP"/>
    <property type="match status" value="1"/>
</dbReference>
<evidence type="ECO:0000256" key="3">
    <source>
        <dbReference type="ARBA" id="ARBA00022777"/>
    </source>
</evidence>
<dbReference type="CDD" id="cd14014">
    <property type="entry name" value="STKc_PknB_like"/>
    <property type="match status" value="2"/>
</dbReference>
<accession>A0ABT5E6D3</accession>
<reference evidence="8 9" key="1">
    <citation type="submission" date="2022-11" db="EMBL/GenBank/DDBJ databases">
        <title>Minimal conservation of predation-associated metabolite biosynthetic gene clusters underscores biosynthetic potential of Myxococcota including descriptions for ten novel species: Archangium lansinium sp. nov., Myxococcus landrumus sp. nov., Nannocystis bai.</title>
        <authorList>
            <person name="Ahearne A."/>
            <person name="Stevens C."/>
            <person name="Dowd S."/>
        </authorList>
    </citation>
    <scope>NUCLEOTIDE SEQUENCE [LARGE SCALE GENOMIC DNA]</scope>
    <source>
        <strain evidence="8 9">BB15-2</strain>
    </source>
</reference>
<keyword evidence="2 5" id="KW-0547">Nucleotide-binding</keyword>
<feature type="region of interest" description="Disordered" evidence="6">
    <location>
        <begin position="588"/>
        <end position="642"/>
    </location>
</feature>
<dbReference type="PROSITE" id="PS00108">
    <property type="entry name" value="PROTEIN_KINASE_ST"/>
    <property type="match status" value="1"/>
</dbReference>
<evidence type="ECO:0000256" key="5">
    <source>
        <dbReference type="PROSITE-ProRule" id="PRU10141"/>
    </source>
</evidence>
<evidence type="ECO:0000256" key="4">
    <source>
        <dbReference type="ARBA" id="ARBA00022840"/>
    </source>
</evidence>
<dbReference type="SMART" id="SM00220">
    <property type="entry name" value="S_TKc"/>
    <property type="match status" value="2"/>
</dbReference>
<keyword evidence="4 5" id="KW-0067">ATP-binding</keyword>
<keyword evidence="9" id="KW-1185">Reference proteome</keyword>
<feature type="compositionally biased region" description="Pro residues" evidence="6">
    <location>
        <begin position="613"/>
        <end position="626"/>
    </location>
</feature>